<evidence type="ECO:0000256" key="5">
    <source>
        <dbReference type="SAM" id="MobiDB-lite"/>
    </source>
</evidence>
<gene>
    <name evidence="8" type="ORF">CHIRRI_LOCUS13070</name>
</gene>
<feature type="domain" description="Peptidase S1" evidence="7">
    <location>
        <begin position="465"/>
        <end position="714"/>
    </location>
</feature>
<sequence length="726" mass="81778">MIFRVLLVICLSLIKNQGVSGQTVTCEYTTSDIFVYITRFNYYLCEIELEKSKEYERILEIDGNHKDNRTSNDVKFLKITSEDSNLKEFSSIFCETFEKLEGLKIENLGISSIDDDSLQNCQHLKLLSLRKNGIRNFPENFLSENSELADFEFSFNKISTIPEDAFEMLENLLKLNLENNKIDDLPDKVFTALSKLEQLNLDENRLEELNPNWFKNMKNLIKLTINHNLIQHLPEDVFGNLHNITMLEMKRNQLTEIHASSFGNRARLQALFLQDNHIRSIDPKFMQESSISLLYMGGNFCYSGTMKMRMSQWIQTLRDALKIINLVSLDWGLTTTSSTTTLATTTTFTTSSTTPETSQKTTTTKIPLTTTKEAITTTERTTKASPTTRSTTETSTATESTTSTKITTSQKPTTTLPTSEAATISIPAISSATESSIVFPTTRKSKPFVAFKPPCGKVQYGIPALSKGEKYVRGQFPWNVAIFRTNGKFICSGVLVDNRKVVTAAQCMIKFVRDKPTEMLPRDIIVVLGSHNIYQLFEAQKTNIAVQTIHIHNDYKFESTDNNADIAVIILDSPVNSSKFIKPICLIDSEHNSLTVTSGILATYGHNNTMKLNPNFTPRKLEIQIQDFFECIINNEAFARISSNLTFCAKSDDGTGVCVEDYGSGLYVKHEGSYYLRGILSTVMSDITSQCNAGSDSLYTDAAAYSKWIEEVPLYAYEDDIDERFG</sequence>
<feature type="signal peptide" evidence="6">
    <location>
        <begin position="1"/>
        <end position="21"/>
    </location>
</feature>
<evidence type="ECO:0000256" key="4">
    <source>
        <dbReference type="ARBA" id="ARBA00024195"/>
    </source>
</evidence>
<keyword evidence="9" id="KW-1185">Reference proteome</keyword>
<organism evidence="8 9">
    <name type="scientific">Chironomus riparius</name>
    <dbReference type="NCBI Taxonomy" id="315576"/>
    <lineage>
        <taxon>Eukaryota</taxon>
        <taxon>Metazoa</taxon>
        <taxon>Ecdysozoa</taxon>
        <taxon>Arthropoda</taxon>
        <taxon>Hexapoda</taxon>
        <taxon>Insecta</taxon>
        <taxon>Pterygota</taxon>
        <taxon>Neoptera</taxon>
        <taxon>Endopterygota</taxon>
        <taxon>Diptera</taxon>
        <taxon>Nematocera</taxon>
        <taxon>Chironomoidea</taxon>
        <taxon>Chironomidae</taxon>
        <taxon>Chironominae</taxon>
        <taxon>Chironomus</taxon>
    </lineage>
</organism>
<dbReference type="GO" id="GO:0004252">
    <property type="term" value="F:serine-type endopeptidase activity"/>
    <property type="evidence" value="ECO:0007669"/>
    <property type="project" value="InterPro"/>
</dbReference>
<evidence type="ECO:0000313" key="8">
    <source>
        <dbReference type="EMBL" id="CAG9810253.1"/>
    </source>
</evidence>
<accession>A0A9N9WY49</accession>
<dbReference type="InterPro" id="IPR001611">
    <property type="entry name" value="Leu-rich_rpt"/>
</dbReference>
<feature type="region of interest" description="Disordered" evidence="5">
    <location>
        <begin position="376"/>
        <end position="419"/>
    </location>
</feature>
<dbReference type="InterPro" id="IPR001254">
    <property type="entry name" value="Trypsin_dom"/>
</dbReference>
<dbReference type="PANTHER" id="PTHR24366:SF96">
    <property type="entry name" value="LEUCINE RICH REPEAT CONTAINING 53"/>
    <property type="match status" value="1"/>
</dbReference>
<feature type="chain" id="PRO_5040457638" description="Peptidase S1 domain-containing protein" evidence="6">
    <location>
        <begin position="22"/>
        <end position="726"/>
    </location>
</feature>
<keyword evidence="2" id="KW-0677">Repeat</keyword>
<dbReference type="SUPFAM" id="SSF50494">
    <property type="entry name" value="Trypsin-like serine proteases"/>
    <property type="match status" value="1"/>
</dbReference>
<dbReference type="InterPro" id="IPR009003">
    <property type="entry name" value="Peptidase_S1_PA"/>
</dbReference>
<proteinExistence type="inferred from homology"/>
<evidence type="ECO:0000259" key="7">
    <source>
        <dbReference type="PROSITE" id="PS50240"/>
    </source>
</evidence>
<dbReference type="SMART" id="SM00020">
    <property type="entry name" value="Tryp_SPc"/>
    <property type="match status" value="1"/>
</dbReference>
<evidence type="ECO:0000313" key="9">
    <source>
        <dbReference type="Proteomes" id="UP001153620"/>
    </source>
</evidence>
<dbReference type="OrthoDB" id="6615299at2759"/>
<dbReference type="PROSITE" id="PS51450">
    <property type="entry name" value="LRR"/>
    <property type="match status" value="1"/>
</dbReference>
<dbReference type="Pfam" id="PF00089">
    <property type="entry name" value="Trypsin"/>
    <property type="match status" value="1"/>
</dbReference>
<dbReference type="InterPro" id="IPR043504">
    <property type="entry name" value="Peptidase_S1_PA_chymotrypsin"/>
</dbReference>
<dbReference type="InterPro" id="IPR032675">
    <property type="entry name" value="LRR_dom_sf"/>
</dbReference>
<dbReference type="Gene3D" id="3.80.10.10">
    <property type="entry name" value="Ribonuclease Inhibitor"/>
    <property type="match status" value="1"/>
</dbReference>
<dbReference type="AlphaFoldDB" id="A0A9N9WY49"/>
<dbReference type="Gene3D" id="2.40.10.10">
    <property type="entry name" value="Trypsin-like serine proteases"/>
    <property type="match status" value="1"/>
</dbReference>
<name>A0A9N9WY49_9DIPT</name>
<dbReference type="InterPro" id="IPR003591">
    <property type="entry name" value="Leu-rich_rpt_typical-subtyp"/>
</dbReference>
<evidence type="ECO:0000256" key="2">
    <source>
        <dbReference type="ARBA" id="ARBA00022737"/>
    </source>
</evidence>
<evidence type="ECO:0000256" key="6">
    <source>
        <dbReference type="SAM" id="SignalP"/>
    </source>
</evidence>
<comment type="similarity">
    <text evidence="4">Belongs to the peptidase S1 family. CLIP subfamily.</text>
</comment>
<dbReference type="PANTHER" id="PTHR24366">
    <property type="entry name" value="IG(IMMUNOGLOBULIN) AND LRR(LEUCINE RICH REPEAT) DOMAINS"/>
    <property type="match status" value="1"/>
</dbReference>
<dbReference type="CDD" id="cd00190">
    <property type="entry name" value="Tryp_SPc"/>
    <property type="match status" value="1"/>
</dbReference>
<dbReference type="SUPFAM" id="SSF52058">
    <property type="entry name" value="L domain-like"/>
    <property type="match status" value="1"/>
</dbReference>
<reference evidence="8" key="1">
    <citation type="submission" date="2022-01" db="EMBL/GenBank/DDBJ databases">
        <authorList>
            <person name="King R."/>
        </authorList>
    </citation>
    <scope>NUCLEOTIDE SEQUENCE</scope>
</reference>
<keyword evidence="1" id="KW-0433">Leucine-rich repeat</keyword>
<protein>
    <recommendedName>
        <fullName evidence="7">Peptidase S1 domain-containing protein</fullName>
    </recommendedName>
</protein>
<dbReference type="Pfam" id="PF13855">
    <property type="entry name" value="LRR_8"/>
    <property type="match status" value="1"/>
</dbReference>
<evidence type="ECO:0000256" key="3">
    <source>
        <dbReference type="ARBA" id="ARBA00023157"/>
    </source>
</evidence>
<dbReference type="FunFam" id="2.40.10.10:FF:000068">
    <property type="entry name" value="transmembrane protease serine 2"/>
    <property type="match status" value="1"/>
</dbReference>
<dbReference type="PROSITE" id="PS50240">
    <property type="entry name" value="TRYPSIN_DOM"/>
    <property type="match status" value="1"/>
</dbReference>
<reference evidence="8" key="2">
    <citation type="submission" date="2022-10" db="EMBL/GenBank/DDBJ databases">
        <authorList>
            <consortium name="ENA_rothamsted_submissions"/>
            <consortium name="culmorum"/>
            <person name="King R."/>
        </authorList>
    </citation>
    <scope>NUCLEOTIDE SEQUENCE</scope>
</reference>
<dbReference type="Proteomes" id="UP001153620">
    <property type="component" value="Chromosome 4"/>
</dbReference>
<dbReference type="GO" id="GO:0006508">
    <property type="term" value="P:proteolysis"/>
    <property type="evidence" value="ECO:0007669"/>
    <property type="project" value="InterPro"/>
</dbReference>
<evidence type="ECO:0000256" key="1">
    <source>
        <dbReference type="ARBA" id="ARBA00022614"/>
    </source>
</evidence>
<keyword evidence="3" id="KW-1015">Disulfide bond</keyword>
<dbReference type="EMBL" id="OU895880">
    <property type="protein sequence ID" value="CAG9810253.1"/>
    <property type="molecule type" value="Genomic_DNA"/>
</dbReference>
<dbReference type="SMART" id="SM00369">
    <property type="entry name" value="LRR_TYP"/>
    <property type="match status" value="6"/>
</dbReference>
<keyword evidence="6" id="KW-0732">Signal</keyword>